<dbReference type="Pfam" id="PF12796">
    <property type="entry name" value="Ank_2"/>
    <property type="match status" value="1"/>
</dbReference>
<dbReference type="SUPFAM" id="SSF48403">
    <property type="entry name" value="Ankyrin repeat"/>
    <property type="match status" value="1"/>
</dbReference>
<dbReference type="Proteomes" id="UP001500683">
    <property type="component" value="Unassembled WGS sequence"/>
</dbReference>
<dbReference type="PROSITE" id="PS50088">
    <property type="entry name" value="ANK_REPEAT"/>
    <property type="match status" value="2"/>
</dbReference>
<organism evidence="3 4">
    <name type="scientific">Actinomadura miaoliensis</name>
    <dbReference type="NCBI Taxonomy" id="430685"/>
    <lineage>
        <taxon>Bacteria</taxon>
        <taxon>Bacillati</taxon>
        <taxon>Actinomycetota</taxon>
        <taxon>Actinomycetes</taxon>
        <taxon>Streptosporangiales</taxon>
        <taxon>Thermomonosporaceae</taxon>
        <taxon>Actinomadura</taxon>
    </lineage>
</organism>
<feature type="repeat" description="ANK" evidence="1">
    <location>
        <begin position="529"/>
        <end position="562"/>
    </location>
</feature>
<reference evidence="4" key="1">
    <citation type="journal article" date="2019" name="Int. J. Syst. Evol. Microbiol.">
        <title>The Global Catalogue of Microorganisms (GCM) 10K type strain sequencing project: providing services to taxonomists for standard genome sequencing and annotation.</title>
        <authorList>
            <consortium name="The Broad Institute Genomics Platform"/>
            <consortium name="The Broad Institute Genome Sequencing Center for Infectious Disease"/>
            <person name="Wu L."/>
            <person name="Ma J."/>
        </authorList>
    </citation>
    <scope>NUCLEOTIDE SEQUENCE [LARGE SCALE GENOMIC DNA]</scope>
    <source>
        <strain evidence="4">JCM 16702</strain>
    </source>
</reference>
<dbReference type="InterPro" id="IPR002110">
    <property type="entry name" value="Ankyrin_rpt"/>
</dbReference>
<name>A0ABP7WI23_9ACTN</name>
<keyword evidence="1" id="KW-0040">ANK repeat</keyword>
<dbReference type="RefSeq" id="WP_344953827.1">
    <property type="nucleotide sequence ID" value="NZ_BAAAZG010000044.1"/>
</dbReference>
<sequence>MSKRDTPVQPKPGTNACAPFDRERAGMWARTRRYAVPRWMIEEAAERRLAGDWRGACAAAGVDVAFDLAEVARQDGPAIAEALEDDLRHLAPDLLRWHLPRLEPQWSTQTMITPRRVIVLRAYDRPRLRATLQIVTPEGVGGQRLTLRFGSVAVGTAKTSRTELDWSAARHVWDVRHAHELLARHGGLDRAPFFNADGTPRRPDQLPTENPGPDDPVRLAEWITLLHDRGEVERAFVAANVALEIDEARRHGVDLLDALRSSVLALHRLRPELRRLAREGIVRNWHVPIGEQVTHWVLRYFVATVEQTDDPTCPGDGLRLTLHREMSPAERRRQGRPAVATVPLPDVYWRRLPDLELLRAGRLTPDDLHPLVRSALFPARDAPRDGRPIGPPDPGPPPVIRVRCRGVWHRVSYQGGVLHTHDHTEEERRREQALKAFGGKVVGCFAVRQGWTSTGRMPRALRVQRNELFHRMRHGDTPGVLRMLDLGHDPHARDGEGTTLLHLIGHVDHRLLLPRLLAAGLDLEASDERGHTPLFRAVAWGASADVVRALVDAGARTDVHGYVYPGGDVNLAELIDIRRRRDLDFLKVRIAAQGERNT</sequence>
<feature type="region of interest" description="Disordered" evidence="2">
    <location>
        <begin position="193"/>
        <end position="214"/>
    </location>
</feature>
<evidence type="ECO:0000256" key="2">
    <source>
        <dbReference type="SAM" id="MobiDB-lite"/>
    </source>
</evidence>
<proteinExistence type="predicted"/>
<dbReference type="Gene3D" id="1.25.40.20">
    <property type="entry name" value="Ankyrin repeat-containing domain"/>
    <property type="match status" value="1"/>
</dbReference>
<evidence type="ECO:0000313" key="4">
    <source>
        <dbReference type="Proteomes" id="UP001500683"/>
    </source>
</evidence>
<dbReference type="InterPro" id="IPR036770">
    <property type="entry name" value="Ankyrin_rpt-contain_sf"/>
</dbReference>
<comment type="caution">
    <text evidence="3">The sequence shown here is derived from an EMBL/GenBank/DDBJ whole genome shotgun (WGS) entry which is preliminary data.</text>
</comment>
<gene>
    <name evidence="3" type="ORF">GCM10022214_57740</name>
</gene>
<dbReference type="PROSITE" id="PS50297">
    <property type="entry name" value="ANK_REP_REGION"/>
    <property type="match status" value="1"/>
</dbReference>
<evidence type="ECO:0000313" key="3">
    <source>
        <dbReference type="EMBL" id="GAA4089502.1"/>
    </source>
</evidence>
<accession>A0ABP7WI23</accession>
<dbReference type="EMBL" id="BAAAZG010000044">
    <property type="protein sequence ID" value="GAA4089502.1"/>
    <property type="molecule type" value="Genomic_DNA"/>
</dbReference>
<protein>
    <recommendedName>
        <fullName evidence="5">Ankyrin repeat domain-containing protein</fullName>
    </recommendedName>
</protein>
<evidence type="ECO:0000256" key="1">
    <source>
        <dbReference type="PROSITE-ProRule" id="PRU00023"/>
    </source>
</evidence>
<feature type="repeat" description="ANK" evidence="1">
    <location>
        <begin position="496"/>
        <end position="528"/>
    </location>
</feature>
<evidence type="ECO:0008006" key="5">
    <source>
        <dbReference type="Google" id="ProtNLM"/>
    </source>
</evidence>
<keyword evidence="4" id="KW-1185">Reference proteome</keyword>